<dbReference type="AlphaFoldDB" id="A0A1F7F7X5"/>
<reference evidence="1 2" key="1">
    <citation type="journal article" date="2016" name="Nat. Commun.">
        <title>Thousands of microbial genomes shed light on interconnected biogeochemical processes in an aquifer system.</title>
        <authorList>
            <person name="Anantharaman K."/>
            <person name="Brown C.T."/>
            <person name="Hug L.A."/>
            <person name="Sharon I."/>
            <person name="Castelle C.J."/>
            <person name="Probst A.J."/>
            <person name="Thomas B.C."/>
            <person name="Singh A."/>
            <person name="Wilkins M.J."/>
            <person name="Karaoz U."/>
            <person name="Brodie E.L."/>
            <person name="Williams K.H."/>
            <person name="Hubbard S.S."/>
            <person name="Banfield J.F."/>
        </authorList>
    </citation>
    <scope>NUCLEOTIDE SEQUENCE [LARGE SCALE GENOMIC DNA]</scope>
</reference>
<dbReference type="SUPFAM" id="SSF53756">
    <property type="entry name" value="UDP-Glycosyltransferase/glycogen phosphorylase"/>
    <property type="match status" value="1"/>
</dbReference>
<accession>A0A1F7F7X5</accession>
<evidence type="ECO:0000313" key="2">
    <source>
        <dbReference type="Proteomes" id="UP000179243"/>
    </source>
</evidence>
<dbReference type="Pfam" id="PF13692">
    <property type="entry name" value="Glyco_trans_1_4"/>
    <property type="match status" value="1"/>
</dbReference>
<dbReference type="Proteomes" id="UP000179243">
    <property type="component" value="Unassembled WGS sequence"/>
</dbReference>
<protein>
    <submittedName>
        <fullName evidence="1">Uncharacterized protein</fullName>
    </submittedName>
</protein>
<organism evidence="1 2">
    <name type="scientific">Candidatus Raymondbacteria bacterium RIFOXYD12_FULL_49_13</name>
    <dbReference type="NCBI Taxonomy" id="1817890"/>
    <lineage>
        <taxon>Bacteria</taxon>
        <taxon>Raymondiibacteriota</taxon>
    </lineage>
</organism>
<dbReference type="CDD" id="cd03801">
    <property type="entry name" value="GT4_PimA-like"/>
    <property type="match status" value="1"/>
</dbReference>
<dbReference type="PANTHER" id="PTHR12526">
    <property type="entry name" value="GLYCOSYLTRANSFERASE"/>
    <property type="match status" value="1"/>
</dbReference>
<gene>
    <name evidence="1" type="ORF">A2519_07460</name>
</gene>
<dbReference type="Gene3D" id="3.40.50.2000">
    <property type="entry name" value="Glycogen Phosphorylase B"/>
    <property type="match status" value="2"/>
</dbReference>
<proteinExistence type="predicted"/>
<dbReference type="EMBL" id="MFYX01000102">
    <property type="protein sequence ID" value="OGK02770.1"/>
    <property type="molecule type" value="Genomic_DNA"/>
</dbReference>
<sequence length="373" mass="41314">MRVLHLISVRWFNACAQYALDAGLAMRSQGAEVFFSGIAGSPIISAAQTRNFPTVSGIYPNSFNPIKLCLSVVRLRKFIHDNQIDVMVTHRGEDRLLAAAAAPFSRTGLRTIDVRADIRQPRDNPLNRFLYKKIIDTKVVPSLFMKGYYEGFGIGPDMVTVVPQPIDCAGFRDFAPQRNVRSELGLADDVVLTGIVARLDPVKGHRYLMEAANLLSGRPDIKFLVSGEECAVKRTDLEALLRPEARANVFFLPRAADVREILPSLTIGVVASVGSEAICRIGLEMMCFGLPLVATNVHGVPEIVQNGKGGIVVRPRDGHALADAIKQLADDRSKRLRFGRFNEEQARGPFNMKEFGRAWERLCQDTEKKAVRQ</sequence>
<name>A0A1F7F7X5_UNCRA</name>
<comment type="caution">
    <text evidence="1">The sequence shown here is derived from an EMBL/GenBank/DDBJ whole genome shotgun (WGS) entry which is preliminary data.</text>
</comment>
<evidence type="ECO:0000313" key="1">
    <source>
        <dbReference type="EMBL" id="OGK02770.1"/>
    </source>
</evidence>